<keyword evidence="1" id="KW-0233">DNA recombination</keyword>
<accession>A0A174JL27</accession>
<reference evidence="3 4" key="1">
    <citation type="submission" date="2015-09" db="EMBL/GenBank/DDBJ databases">
        <authorList>
            <consortium name="Pathogen Informatics"/>
        </authorList>
    </citation>
    <scope>NUCLEOTIDE SEQUENCE [LARGE SCALE GENOMIC DNA]</scope>
    <source>
        <strain evidence="3 4">2789STDY5834856</strain>
    </source>
</reference>
<dbReference type="InterPro" id="IPR002104">
    <property type="entry name" value="Integrase_catalytic"/>
</dbReference>
<dbReference type="AlphaFoldDB" id="A0A174JL27"/>
<dbReference type="InterPro" id="IPR013762">
    <property type="entry name" value="Integrase-like_cat_sf"/>
</dbReference>
<dbReference type="Gene3D" id="1.10.443.10">
    <property type="entry name" value="Intergrase catalytic core"/>
    <property type="match status" value="1"/>
</dbReference>
<dbReference type="CDD" id="cd00397">
    <property type="entry name" value="DNA_BRE_C"/>
    <property type="match status" value="1"/>
</dbReference>
<proteinExistence type="predicted"/>
<sequence length="306" mass="35964">MKYMKREKIFYQFYKAIEKCTAIGADKHSYKKSGCEKIKIFSYEDRRNIIKVTSLLCDYLEEFYPEIQYIKDINTEHVQSFFIEKANYCTKSTMKNYNYCIRKLEKMVRQELHLYVNYTSNVKIPNVNYTELRTIKMSDADLQIIINECDKSKSKAVSGIKVAIMFGLRVSEVCKLKGKDIRLNQGIIHVHDSKGKRCRDIKIETEEQRNLCEYIKSVVSDEDRICPLREDTVNVTIKRMLLKNKISRYKDAKTGIHSIRKAYATKEYEDNLRQCTDQTKAWNDTALKLGHNEGRTALKNAYVKDN</sequence>
<dbReference type="GO" id="GO:0003677">
    <property type="term" value="F:DNA binding"/>
    <property type="evidence" value="ECO:0007669"/>
    <property type="project" value="InterPro"/>
</dbReference>
<dbReference type="InterPro" id="IPR011010">
    <property type="entry name" value="DNA_brk_join_enz"/>
</dbReference>
<evidence type="ECO:0000259" key="2">
    <source>
        <dbReference type="PROSITE" id="PS51898"/>
    </source>
</evidence>
<dbReference type="PROSITE" id="PS51898">
    <property type="entry name" value="TYR_RECOMBINASE"/>
    <property type="match status" value="1"/>
</dbReference>
<organism evidence="3 4">
    <name type="scientific">Clostridium disporicum</name>
    <dbReference type="NCBI Taxonomy" id="84024"/>
    <lineage>
        <taxon>Bacteria</taxon>
        <taxon>Bacillati</taxon>
        <taxon>Bacillota</taxon>
        <taxon>Clostridia</taxon>
        <taxon>Eubacteriales</taxon>
        <taxon>Clostridiaceae</taxon>
        <taxon>Clostridium</taxon>
    </lineage>
</organism>
<name>A0A174JL27_9CLOT</name>
<dbReference type="Pfam" id="PF00589">
    <property type="entry name" value="Phage_integrase"/>
    <property type="match status" value="1"/>
</dbReference>
<dbReference type="EMBL" id="CYZX01000021">
    <property type="protein sequence ID" value="CUO98338.1"/>
    <property type="molecule type" value="Genomic_DNA"/>
</dbReference>
<dbReference type="GO" id="GO:0015074">
    <property type="term" value="P:DNA integration"/>
    <property type="evidence" value="ECO:0007669"/>
    <property type="project" value="InterPro"/>
</dbReference>
<dbReference type="SUPFAM" id="SSF56349">
    <property type="entry name" value="DNA breaking-rejoining enzymes"/>
    <property type="match status" value="1"/>
</dbReference>
<feature type="domain" description="Tyr recombinase" evidence="2">
    <location>
        <begin position="132"/>
        <end position="306"/>
    </location>
</feature>
<protein>
    <submittedName>
        <fullName evidence="3">Phage integrase family protein</fullName>
    </submittedName>
</protein>
<gene>
    <name evidence="3" type="ORF">ERS852471_02750</name>
</gene>
<evidence type="ECO:0000256" key="1">
    <source>
        <dbReference type="ARBA" id="ARBA00023172"/>
    </source>
</evidence>
<evidence type="ECO:0000313" key="4">
    <source>
        <dbReference type="Proteomes" id="UP000095594"/>
    </source>
</evidence>
<dbReference type="GO" id="GO:0006310">
    <property type="term" value="P:DNA recombination"/>
    <property type="evidence" value="ECO:0007669"/>
    <property type="project" value="UniProtKB-KW"/>
</dbReference>
<evidence type="ECO:0000313" key="3">
    <source>
        <dbReference type="EMBL" id="CUO98338.1"/>
    </source>
</evidence>
<dbReference type="Proteomes" id="UP000095594">
    <property type="component" value="Unassembled WGS sequence"/>
</dbReference>